<evidence type="ECO:0000313" key="2">
    <source>
        <dbReference type="Proteomes" id="UP000789396"/>
    </source>
</evidence>
<name>A0A9N9N6K2_9GLOM</name>
<dbReference type="Proteomes" id="UP000789396">
    <property type="component" value="Unassembled WGS sequence"/>
</dbReference>
<reference evidence="1" key="1">
    <citation type="submission" date="2021-06" db="EMBL/GenBank/DDBJ databases">
        <authorList>
            <person name="Kallberg Y."/>
            <person name="Tangrot J."/>
            <person name="Rosling A."/>
        </authorList>
    </citation>
    <scope>NUCLEOTIDE SEQUENCE</scope>
    <source>
        <strain evidence="1">IN212</strain>
    </source>
</reference>
<sequence>DLKAKIISIQAEQERLNLVLSEYIDEPLLVLVDQAIKSYDEALQNLTNQLIEAFNLPDPTKHQLFNETSQNTDLGFQNLFECYDHGIKRLQDIYKQDIEKSEIRNTTGCRAQNVVVDTYLQ</sequence>
<gene>
    <name evidence="1" type="ORF">RFULGI_LOCUS10614</name>
</gene>
<organism evidence="1 2">
    <name type="scientific">Racocetra fulgida</name>
    <dbReference type="NCBI Taxonomy" id="60492"/>
    <lineage>
        <taxon>Eukaryota</taxon>
        <taxon>Fungi</taxon>
        <taxon>Fungi incertae sedis</taxon>
        <taxon>Mucoromycota</taxon>
        <taxon>Glomeromycotina</taxon>
        <taxon>Glomeromycetes</taxon>
        <taxon>Diversisporales</taxon>
        <taxon>Gigasporaceae</taxon>
        <taxon>Racocetra</taxon>
    </lineage>
</organism>
<dbReference type="OrthoDB" id="2419899at2759"/>
<feature type="non-terminal residue" evidence="1">
    <location>
        <position position="1"/>
    </location>
</feature>
<protein>
    <submittedName>
        <fullName evidence="1">6655_t:CDS:1</fullName>
    </submittedName>
</protein>
<accession>A0A9N9N6K2</accession>
<proteinExistence type="predicted"/>
<dbReference type="EMBL" id="CAJVPZ010021367">
    <property type="protein sequence ID" value="CAG8706096.1"/>
    <property type="molecule type" value="Genomic_DNA"/>
</dbReference>
<dbReference type="AlphaFoldDB" id="A0A9N9N6K2"/>
<evidence type="ECO:0000313" key="1">
    <source>
        <dbReference type="EMBL" id="CAG8706096.1"/>
    </source>
</evidence>
<keyword evidence="2" id="KW-1185">Reference proteome</keyword>
<comment type="caution">
    <text evidence="1">The sequence shown here is derived from an EMBL/GenBank/DDBJ whole genome shotgun (WGS) entry which is preliminary data.</text>
</comment>